<gene>
    <name evidence="1" type="ORF">M0R45_006781</name>
</gene>
<protein>
    <submittedName>
        <fullName evidence="1">Uncharacterized protein</fullName>
    </submittedName>
</protein>
<accession>A0AAW1YRT1</accession>
<dbReference type="EMBL" id="JBEDUW010000001">
    <property type="protein sequence ID" value="KAK9951327.1"/>
    <property type="molecule type" value="Genomic_DNA"/>
</dbReference>
<evidence type="ECO:0000313" key="1">
    <source>
        <dbReference type="EMBL" id="KAK9951327.1"/>
    </source>
</evidence>
<evidence type="ECO:0000313" key="2">
    <source>
        <dbReference type="Proteomes" id="UP001457282"/>
    </source>
</evidence>
<dbReference type="Proteomes" id="UP001457282">
    <property type="component" value="Unassembled WGS sequence"/>
</dbReference>
<organism evidence="1 2">
    <name type="scientific">Rubus argutus</name>
    <name type="common">Southern blackberry</name>
    <dbReference type="NCBI Taxonomy" id="59490"/>
    <lineage>
        <taxon>Eukaryota</taxon>
        <taxon>Viridiplantae</taxon>
        <taxon>Streptophyta</taxon>
        <taxon>Embryophyta</taxon>
        <taxon>Tracheophyta</taxon>
        <taxon>Spermatophyta</taxon>
        <taxon>Magnoliopsida</taxon>
        <taxon>eudicotyledons</taxon>
        <taxon>Gunneridae</taxon>
        <taxon>Pentapetalae</taxon>
        <taxon>rosids</taxon>
        <taxon>fabids</taxon>
        <taxon>Rosales</taxon>
        <taxon>Rosaceae</taxon>
        <taxon>Rosoideae</taxon>
        <taxon>Rosoideae incertae sedis</taxon>
        <taxon>Rubus</taxon>
    </lineage>
</organism>
<reference evidence="1 2" key="1">
    <citation type="journal article" date="2023" name="G3 (Bethesda)">
        <title>A chromosome-length genome assembly and annotation of blackberry (Rubus argutus, cv. 'Hillquist').</title>
        <authorList>
            <person name="Bruna T."/>
            <person name="Aryal R."/>
            <person name="Dudchenko O."/>
            <person name="Sargent D.J."/>
            <person name="Mead D."/>
            <person name="Buti M."/>
            <person name="Cavallini A."/>
            <person name="Hytonen T."/>
            <person name="Andres J."/>
            <person name="Pham M."/>
            <person name="Weisz D."/>
            <person name="Mascagni F."/>
            <person name="Usai G."/>
            <person name="Natali L."/>
            <person name="Bassil N."/>
            <person name="Fernandez G.E."/>
            <person name="Lomsadze A."/>
            <person name="Armour M."/>
            <person name="Olukolu B."/>
            <person name="Poorten T."/>
            <person name="Britton C."/>
            <person name="Davik J."/>
            <person name="Ashrafi H."/>
            <person name="Aiden E.L."/>
            <person name="Borodovsky M."/>
            <person name="Worthington M."/>
        </authorList>
    </citation>
    <scope>NUCLEOTIDE SEQUENCE [LARGE SCALE GENOMIC DNA]</scope>
    <source>
        <strain evidence="1">PI 553951</strain>
    </source>
</reference>
<sequence>MEDEPLPPGVQSLPKYSSNPVRPDHHFNSSAHCIISYSEIIINLGILLISAATGASIEDDHETSVLNGCKTWENLPFMKKVTLKLETAMAYWWRCLLCAPRSNSTLPRNLGSILRKVRDRGILKDDSNKDDLNLKSTSAQQMEYGKLPPGWVRRIWKSQWEKACCKQLLILHIHHLYPSQKIGWRLWMKQQVTSITTIQRHMYHNGNTRTHHRKLHLIILFIGMTNHVSYKQKKINYPTKRCMGCGGWGVGLVQMWGYCNHCTRILDLPQSQYLATSLNFNRQTKSPADTKG</sequence>
<name>A0AAW1YRT1_RUBAR</name>
<keyword evidence="2" id="KW-1185">Reference proteome</keyword>
<comment type="caution">
    <text evidence="1">The sequence shown here is derived from an EMBL/GenBank/DDBJ whole genome shotgun (WGS) entry which is preliminary data.</text>
</comment>
<proteinExistence type="predicted"/>
<dbReference type="AlphaFoldDB" id="A0AAW1YRT1"/>